<sequence length="95" mass="10554">SYLCVENLELTAANYNIAIAELKRVYAKPKDLIQTHLCKFDNLAPVKSMTDVSALRRRQLTVQSHINALETLGVQQDTFGGLLGTKLMKLPPAEL</sequence>
<dbReference type="OrthoDB" id="6378313at2759"/>
<dbReference type="Proteomes" id="UP000076858">
    <property type="component" value="Unassembled WGS sequence"/>
</dbReference>
<comment type="caution">
    <text evidence="1">The sequence shown here is derived from an EMBL/GenBank/DDBJ whole genome shotgun (WGS) entry which is preliminary data.</text>
</comment>
<name>A0A162C9L3_9CRUS</name>
<dbReference type="PANTHER" id="PTHR22954:SF3">
    <property type="entry name" value="PROTEIN CBG08539"/>
    <property type="match status" value="1"/>
</dbReference>
<proteinExistence type="predicted"/>
<dbReference type="InterPro" id="IPR005312">
    <property type="entry name" value="DUF1759"/>
</dbReference>
<dbReference type="AlphaFoldDB" id="A0A162C9L3"/>
<evidence type="ECO:0000313" key="2">
    <source>
        <dbReference type="Proteomes" id="UP000076858"/>
    </source>
</evidence>
<gene>
    <name evidence="1" type="ORF">APZ42_000341</name>
</gene>
<dbReference type="PANTHER" id="PTHR22954">
    <property type="entry name" value="RETROVIRAL PROTEASE-RELATED"/>
    <property type="match status" value="1"/>
</dbReference>
<evidence type="ECO:0000313" key="1">
    <source>
        <dbReference type="EMBL" id="KZS02571.1"/>
    </source>
</evidence>
<organism evidence="1 2">
    <name type="scientific">Daphnia magna</name>
    <dbReference type="NCBI Taxonomy" id="35525"/>
    <lineage>
        <taxon>Eukaryota</taxon>
        <taxon>Metazoa</taxon>
        <taxon>Ecdysozoa</taxon>
        <taxon>Arthropoda</taxon>
        <taxon>Crustacea</taxon>
        <taxon>Branchiopoda</taxon>
        <taxon>Diplostraca</taxon>
        <taxon>Cladocera</taxon>
        <taxon>Anomopoda</taxon>
        <taxon>Daphniidae</taxon>
        <taxon>Daphnia</taxon>
    </lineage>
</organism>
<dbReference type="Pfam" id="PF03564">
    <property type="entry name" value="DUF1759"/>
    <property type="match status" value="1"/>
</dbReference>
<keyword evidence="2" id="KW-1185">Reference proteome</keyword>
<accession>A0A162C9L3</accession>
<feature type="non-terminal residue" evidence="1">
    <location>
        <position position="1"/>
    </location>
</feature>
<dbReference type="EMBL" id="LRGB01004056">
    <property type="protein sequence ID" value="KZS02571.1"/>
    <property type="molecule type" value="Genomic_DNA"/>
</dbReference>
<reference evidence="1 2" key="1">
    <citation type="submission" date="2016-03" db="EMBL/GenBank/DDBJ databases">
        <title>EvidentialGene: Evidence-directed Construction of Genes on Genomes.</title>
        <authorList>
            <person name="Gilbert D.G."/>
            <person name="Choi J.-H."/>
            <person name="Mockaitis K."/>
            <person name="Colbourne J."/>
            <person name="Pfrender M."/>
        </authorList>
    </citation>
    <scope>NUCLEOTIDE SEQUENCE [LARGE SCALE GENOMIC DNA]</scope>
    <source>
        <strain evidence="1 2">Xinb3</strain>
        <tissue evidence="1">Complete organism</tissue>
    </source>
</reference>
<protein>
    <submittedName>
        <fullName evidence="1">Uncharacterized protein</fullName>
    </submittedName>
</protein>